<feature type="transmembrane region" description="Helical" evidence="1">
    <location>
        <begin position="37"/>
        <end position="61"/>
    </location>
</feature>
<feature type="transmembrane region" description="Helical" evidence="1">
    <location>
        <begin position="7"/>
        <end position="25"/>
    </location>
</feature>
<reference evidence="2 3" key="1">
    <citation type="submission" date="2017-09" db="EMBL/GenBank/DDBJ databases">
        <authorList>
            <person name="Ehlers B."/>
            <person name="Leendertz F.H."/>
        </authorList>
    </citation>
    <scope>NUCLEOTIDE SEQUENCE [LARGE SCALE GENOMIC DNA]</scope>
    <source>
        <strain evidence="2 3">DSM 45537</strain>
    </source>
</reference>
<dbReference type="EMBL" id="OBEG01000004">
    <property type="protein sequence ID" value="SNY87498.1"/>
    <property type="molecule type" value="Genomic_DNA"/>
</dbReference>
<sequence length="267" mass="28656">MATKLRAAAIVFGLAAIGLYLWNGLTYEPSSPWEPGFTAWLNGFMALPIVAFTMVVLVFAFTGEGIMSAFTGLNTTEFRGGLLGIGTVKSFRQTGLTVNDQPQIRIEFSVEGVDGKVFDSAAKMIVPLTELALLRPGVVLPVRYLPDRTDKVEVDLSGDSVEAQRVMNESMIRKGFTTKAKLDIAARGIAAQAVVQSLSVPGEIRDGYSKVVIGLAVTRPDGSTFRTGAEKFLPPASVGNVQVGRIVQVHYLPENEQEVVIAIPVNA</sequence>
<keyword evidence="3" id="KW-1185">Reference proteome</keyword>
<gene>
    <name evidence="2" type="ORF">SAMN04244553_4445</name>
</gene>
<protein>
    <submittedName>
        <fullName evidence="2">Uncharacterized protein</fullName>
    </submittedName>
</protein>
<evidence type="ECO:0000256" key="1">
    <source>
        <dbReference type="SAM" id="Phobius"/>
    </source>
</evidence>
<dbReference type="STRING" id="1379680.GCA_001612615_03767"/>
<accession>A0A285LRE3</accession>
<keyword evidence="1" id="KW-0472">Membrane</keyword>
<dbReference type="OrthoDB" id="5065240at2"/>
<proteinExistence type="predicted"/>
<keyword evidence="1" id="KW-0812">Transmembrane</keyword>
<name>A0A285LRE3_9NOCA</name>
<dbReference type="AlphaFoldDB" id="A0A285LRE3"/>
<keyword evidence="1" id="KW-1133">Transmembrane helix</keyword>
<evidence type="ECO:0000313" key="2">
    <source>
        <dbReference type="EMBL" id="SNY87498.1"/>
    </source>
</evidence>
<evidence type="ECO:0000313" key="3">
    <source>
        <dbReference type="Proteomes" id="UP000219565"/>
    </source>
</evidence>
<dbReference type="RefSeq" id="WP_067786875.1">
    <property type="nucleotide sequence ID" value="NZ_JAMTCX010000012.1"/>
</dbReference>
<organism evidence="2 3">
    <name type="scientific">Nocardia amikacinitolerans</name>
    <dbReference type="NCBI Taxonomy" id="756689"/>
    <lineage>
        <taxon>Bacteria</taxon>
        <taxon>Bacillati</taxon>
        <taxon>Actinomycetota</taxon>
        <taxon>Actinomycetes</taxon>
        <taxon>Mycobacteriales</taxon>
        <taxon>Nocardiaceae</taxon>
        <taxon>Nocardia</taxon>
    </lineage>
</organism>
<dbReference type="Proteomes" id="UP000219565">
    <property type="component" value="Unassembled WGS sequence"/>
</dbReference>